<feature type="domain" description="J" evidence="4">
    <location>
        <begin position="486"/>
        <end position="550"/>
    </location>
</feature>
<evidence type="ECO:0000256" key="3">
    <source>
        <dbReference type="SAM" id="Phobius"/>
    </source>
</evidence>
<keyword evidence="3" id="KW-1133">Transmembrane helix</keyword>
<dbReference type="InterPro" id="IPR026894">
    <property type="entry name" value="DnaJ_X"/>
</dbReference>
<evidence type="ECO:0000256" key="1">
    <source>
        <dbReference type="SAM" id="Coils"/>
    </source>
</evidence>
<evidence type="ECO:0000256" key="2">
    <source>
        <dbReference type="SAM" id="MobiDB-lite"/>
    </source>
</evidence>
<dbReference type="PANTHER" id="PTHR44094:SF8">
    <property type="entry name" value="DNAJ HEAT SHOCK N-TERMINAL DOMAIN-CONTAINING PROTEIN-RELATED"/>
    <property type="match status" value="1"/>
</dbReference>
<feature type="coiled-coil region" evidence="1">
    <location>
        <begin position="306"/>
        <end position="343"/>
    </location>
</feature>
<dbReference type="SMART" id="SM00271">
    <property type="entry name" value="DnaJ"/>
    <property type="match status" value="1"/>
</dbReference>
<dbReference type="CDD" id="cd06257">
    <property type="entry name" value="DnaJ"/>
    <property type="match status" value="1"/>
</dbReference>
<feature type="region of interest" description="Disordered" evidence="2">
    <location>
        <begin position="432"/>
        <end position="453"/>
    </location>
</feature>
<dbReference type="AlphaFoldDB" id="A0A2P9DT43"/>
<dbReference type="Pfam" id="PF00226">
    <property type="entry name" value="DnaJ"/>
    <property type="match status" value="1"/>
</dbReference>
<feature type="compositionally biased region" description="Basic and acidic residues" evidence="2">
    <location>
        <begin position="351"/>
        <end position="367"/>
    </location>
</feature>
<sequence length="843" mass="100874">MKQYSSYRMYFLKKYLDVRYIKAKNRTPYFFEEEKQNKNKNKNFLKILCSKRFLVPILGMLYIILNYNFTYNTNSTCSLQLTDRCSRNLYGKELSTKAYMNSRYPIVISRVFDLPSEKPTFTLECPPDIDYTNILGFNEKLMNDANRYTLLNNYEIIPHVEEFKPLFVDNELFEYNQKVDNIGRNGEDILTAMQTLWNEIMNINKKNYNLLKVKLHETFHEYMIQCNMPKKAYVNKCRQCLKLINQGGHNLEKRLNKQFYTWYNQNKLYLEEYRRLTVLNQIVWKALSNQIEYSCRKIMTSDISSFKRINELKRLEEKEEKDAEEEMKKREQLKEKKKKSRRSIWFSCGGDKQKNDTQEHSSKNVREHQINEYGDILPSLRASINNSAINYYDTVKYADYLDHESSDALYTEEDYWFDLEKQTYTDIINMRKEENAQSQRDEEKKKKKKDKTQEIITTKQENIEVPSENVQKKLELDKITFLHDKRFYDILGVDINADMNKINESYYKLANKHYPVYGSTLDDLKKFKEINEAYQILGDIDNKRIYNQYGYNGIKNFNFIHPSLFHFFSCLKNYDYYTGTPHITIILKFLFEKKLTMDDIETKSQYIMGVMNEYQKEIEDILSLRLIDKIQGNIDGIKNWDTLIISEIKKLLKSHFSLPILDSMAHIFTNVSECYNGNQEKAKKKIEKRFKKNKLKSSCAYNELRYTLREYFKTRKQVSSLSYTLQNKNNNIKYKQNKWYKHITDLDDRNKNKILCSFVKNILKIALSDIEYTIRTVCERILKEEGIDEITIKKRAESLNKLGYIIRQNILRYHDIKKIIKNDTRNIAANIVTEINIINELLK</sequence>
<dbReference type="Pfam" id="PF09687">
    <property type="entry name" value="PRESAN"/>
    <property type="match status" value="1"/>
</dbReference>
<dbReference type="PROSITE" id="PS50076">
    <property type="entry name" value="DNAJ_2"/>
    <property type="match status" value="1"/>
</dbReference>
<evidence type="ECO:0000313" key="5">
    <source>
        <dbReference type="EMBL" id="SOV84176.1"/>
    </source>
</evidence>
<dbReference type="Gene3D" id="1.10.287.110">
    <property type="entry name" value="DnaJ domain"/>
    <property type="match status" value="1"/>
</dbReference>
<feature type="region of interest" description="Disordered" evidence="2">
    <location>
        <begin position="347"/>
        <end position="367"/>
    </location>
</feature>
<dbReference type="InterPro" id="IPR036869">
    <property type="entry name" value="J_dom_sf"/>
</dbReference>
<keyword evidence="1" id="KW-0175">Coiled coil</keyword>
<name>A0A2P9DT43_PLARE</name>
<dbReference type="InterPro" id="IPR018253">
    <property type="entry name" value="DnaJ_domain_CS"/>
</dbReference>
<dbReference type="PRINTS" id="PR00625">
    <property type="entry name" value="JDOMAIN"/>
</dbReference>
<gene>
    <name evidence="5" type="ORF">PRG01_0004700</name>
</gene>
<dbReference type="PANTHER" id="PTHR44094">
    <property type="entry name" value="DNAJ HEAT SHOCK N-TERMINAL DOMAIN-CONTAINING PROTEIN"/>
    <property type="match status" value="1"/>
</dbReference>
<evidence type="ECO:0000313" key="6">
    <source>
        <dbReference type="Proteomes" id="UP000240500"/>
    </source>
</evidence>
<dbReference type="OrthoDB" id="376357at2759"/>
<protein>
    <submittedName>
        <fullName evidence="5">Ring-infected erythrocyte surface antigen 2, putative</fullName>
    </submittedName>
</protein>
<reference evidence="5 6" key="1">
    <citation type="submission" date="2016-09" db="EMBL/GenBank/DDBJ databases">
        <authorList>
            <consortium name="Pathogen Informatics"/>
        </authorList>
    </citation>
    <scope>NUCLEOTIDE SEQUENCE [LARGE SCALE GENOMIC DNA]</scope>
</reference>
<dbReference type="InterPro" id="IPR052423">
    <property type="entry name" value="EMIR"/>
</dbReference>
<feature type="transmembrane region" description="Helical" evidence="3">
    <location>
        <begin position="53"/>
        <end position="71"/>
    </location>
</feature>
<dbReference type="SUPFAM" id="SSF46565">
    <property type="entry name" value="Chaperone J-domain"/>
    <property type="match status" value="1"/>
</dbReference>
<dbReference type="Gene3D" id="6.10.280.180">
    <property type="entry name" value="Plasmodium RESA, N-terminal helical domain"/>
    <property type="match status" value="1"/>
</dbReference>
<dbReference type="Proteomes" id="UP000240500">
    <property type="component" value="Unassembled WGS sequence"/>
</dbReference>
<proteinExistence type="predicted"/>
<dbReference type="InterPro" id="IPR019111">
    <property type="entry name" value="PRESA_N"/>
</dbReference>
<dbReference type="VEuPathDB" id="PlasmoDB:PRCDC_1147400"/>
<accession>A0A2P9DT43</accession>
<dbReference type="VEuPathDB" id="PlasmoDB:PRG01_0004700"/>
<dbReference type="Pfam" id="PF14308">
    <property type="entry name" value="DnaJ-X"/>
    <property type="match status" value="1"/>
</dbReference>
<dbReference type="EMBL" id="OFAE01000026">
    <property type="protein sequence ID" value="SOV84176.1"/>
    <property type="molecule type" value="Genomic_DNA"/>
</dbReference>
<organism evidence="5 6">
    <name type="scientific">Plasmodium reichenowi</name>
    <dbReference type="NCBI Taxonomy" id="5854"/>
    <lineage>
        <taxon>Eukaryota</taxon>
        <taxon>Sar</taxon>
        <taxon>Alveolata</taxon>
        <taxon>Apicomplexa</taxon>
        <taxon>Aconoidasida</taxon>
        <taxon>Haemosporida</taxon>
        <taxon>Plasmodiidae</taxon>
        <taxon>Plasmodium</taxon>
        <taxon>Plasmodium (Laverania)</taxon>
    </lineage>
</organism>
<evidence type="ECO:0000259" key="4">
    <source>
        <dbReference type="PROSITE" id="PS50076"/>
    </source>
</evidence>
<dbReference type="PROSITE" id="PS00636">
    <property type="entry name" value="DNAJ_1"/>
    <property type="match status" value="1"/>
</dbReference>
<feature type="compositionally biased region" description="Basic and acidic residues" evidence="2">
    <location>
        <begin position="432"/>
        <end position="444"/>
    </location>
</feature>
<dbReference type="InterPro" id="IPR001623">
    <property type="entry name" value="DnaJ_domain"/>
</dbReference>
<keyword evidence="3" id="KW-0472">Membrane</keyword>
<keyword evidence="3" id="KW-0812">Transmembrane</keyword>
<dbReference type="InterPro" id="IPR044885">
    <property type="entry name" value="PRESA_N_sf"/>
</dbReference>